<evidence type="ECO:0000256" key="3">
    <source>
        <dbReference type="ARBA" id="ARBA00005174"/>
    </source>
</evidence>
<dbReference type="RefSeq" id="WP_194866252.1">
    <property type="nucleotide sequence ID" value="NZ_ARXX01000084.1"/>
</dbReference>
<dbReference type="EMBL" id="ARXX01000084">
    <property type="protein sequence ID" value="MBF5058252.1"/>
    <property type="molecule type" value="Genomic_DNA"/>
</dbReference>
<evidence type="ECO:0000256" key="13">
    <source>
        <dbReference type="PROSITE-ProRule" id="PRU00409"/>
    </source>
</evidence>
<dbReference type="HAMAP" id="MF_00138">
    <property type="entry name" value="GARS"/>
    <property type="match status" value="1"/>
</dbReference>
<evidence type="ECO:0000313" key="16">
    <source>
        <dbReference type="Proteomes" id="UP000662703"/>
    </source>
</evidence>
<comment type="cofactor">
    <cofactor evidence="2">
        <name>Mg(2+)</name>
        <dbReference type="ChEBI" id="CHEBI:18420"/>
    </cofactor>
</comment>
<dbReference type="InterPro" id="IPR016185">
    <property type="entry name" value="PreATP-grasp_dom_sf"/>
</dbReference>
<dbReference type="InterPro" id="IPR037123">
    <property type="entry name" value="PRibGlycinamide_synth_C_sf"/>
</dbReference>
<evidence type="ECO:0000256" key="11">
    <source>
        <dbReference type="ARBA" id="ARBA00042864"/>
    </source>
</evidence>
<dbReference type="Gene3D" id="3.90.600.10">
    <property type="entry name" value="Phosphoribosylglycinamide synthetase, C-terminal domain"/>
    <property type="match status" value="1"/>
</dbReference>
<evidence type="ECO:0000256" key="4">
    <source>
        <dbReference type="ARBA" id="ARBA00013255"/>
    </source>
</evidence>
<dbReference type="Pfam" id="PF02843">
    <property type="entry name" value="GARS_C"/>
    <property type="match status" value="1"/>
</dbReference>
<accession>A0ABS0AXC5</accession>
<evidence type="ECO:0000256" key="6">
    <source>
        <dbReference type="ARBA" id="ARBA00022741"/>
    </source>
</evidence>
<dbReference type="InterPro" id="IPR020560">
    <property type="entry name" value="PRibGlycinamide_synth_C-dom"/>
</dbReference>
<comment type="cofactor">
    <cofactor evidence="1">
        <name>Mn(2+)</name>
        <dbReference type="ChEBI" id="CHEBI:29035"/>
    </cofactor>
</comment>
<dbReference type="Pfam" id="PF02844">
    <property type="entry name" value="GARS_N"/>
    <property type="match status" value="1"/>
</dbReference>
<dbReference type="SUPFAM" id="SSF51246">
    <property type="entry name" value="Rudiment single hybrid motif"/>
    <property type="match status" value="1"/>
</dbReference>
<evidence type="ECO:0000256" key="9">
    <source>
        <dbReference type="ARBA" id="ARBA00038345"/>
    </source>
</evidence>
<sequence>MKILIIGGGGREHALAWKVAQAEAVEKVLVAPGNAGTARDAKLENVAVDPSDQAALAELAEREGVALTIVGPEAPLVEGLVDYFQARGLKCFGPSKAAAQLEGSKAFTKDFLARHAIPTAAYGNFTDMDEALAYVREQGAPIVIKADGLAAGKGVIVAMTLEEAEDAVRDMLDGNKFGDAGHRVVVEEFLDGEEASFIVMVDGEHILPMATSQDHKRVGDGDSGPNTGGMGAYSPAPVVTDEVHGRIMDQVIRPTVAGMAAEGMPYTGFLYAGLMIGADGQPKVIEYNCRFGDPETQPIMMRLRSDLAALCLAALDGKLDQVEADWDPRPTLGVVMAAGGYPDGYDKGDAISGLDDADSDTVKVFHAGTAEKDGQVVTSGGRVLCVTALGDSVADAQRHAYEAVAKITWRDAYHRTDIGYRAVAREQS</sequence>
<dbReference type="Gene3D" id="3.30.470.20">
    <property type="entry name" value="ATP-grasp fold, B domain"/>
    <property type="match status" value="1"/>
</dbReference>
<evidence type="ECO:0000256" key="1">
    <source>
        <dbReference type="ARBA" id="ARBA00001936"/>
    </source>
</evidence>
<gene>
    <name evidence="12" type="primary">purD</name>
    <name evidence="15" type="ORF">Y5W_03546</name>
</gene>
<dbReference type="InterPro" id="IPR020561">
    <property type="entry name" value="PRibGlycinamid_synth_ATP-grasp"/>
</dbReference>
<organism evidence="15 16">
    <name type="scientific">Alloalcanivorax profundimaris</name>
    <dbReference type="NCBI Taxonomy" id="2735259"/>
    <lineage>
        <taxon>Bacteria</taxon>
        <taxon>Pseudomonadati</taxon>
        <taxon>Pseudomonadota</taxon>
        <taxon>Gammaproteobacteria</taxon>
        <taxon>Oceanospirillales</taxon>
        <taxon>Alcanivoracaceae</taxon>
        <taxon>Alloalcanivorax</taxon>
    </lineage>
</organism>
<dbReference type="PROSITE" id="PS00184">
    <property type="entry name" value="GARS"/>
    <property type="match status" value="1"/>
</dbReference>
<dbReference type="Gene3D" id="3.30.1490.20">
    <property type="entry name" value="ATP-grasp fold, A domain"/>
    <property type="match status" value="1"/>
</dbReference>
<dbReference type="SMART" id="SM01209">
    <property type="entry name" value="GARS_A"/>
    <property type="match status" value="1"/>
</dbReference>
<dbReference type="InterPro" id="IPR011761">
    <property type="entry name" value="ATP-grasp"/>
</dbReference>
<dbReference type="SUPFAM" id="SSF56059">
    <property type="entry name" value="Glutathione synthetase ATP-binding domain-like"/>
    <property type="match status" value="1"/>
</dbReference>
<keyword evidence="5 12" id="KW-0436">Ligase</keyword>
<keyword evidence="6 13" id="KW-0547">Nucleotide-binding</keyword>
<evidence type="ECO:0000256" key="7">
    <source>
        <dbReference type="ARBA" id="ARBA00022755"/>
    </source>
</evidence>
<evidence type="ECO:0000313" key="15">
    <source>
        <dbReference type="EMBL" id="MBF5058252.1"/>
    </source>
</evidence>
<dbReference type="InterPro" id="IPR011054">
    <property type="entry name" value="Rudment_hybrid_motif"/>
</dbReference>
<evidence type="ECO:0000256" key="10">
    <source>
        <dbReference type="ARBA" id="ARBA00042242"/>
    </source>
</evidence>
<evidence type="ECO:0000259" key="14">
    <source>
        <dbReference type="PROSITE" id="PS50975"/>
    </source>
</evidence>
<evidence type="ECO:0000256" key="8">
    <source>
        <dbReference type="ARBA" id="ARBA00022840"/>
    </source>
</evidence>
<dbReference type="InterPro" id="IPR020562">
    <property type="entry name" value="PRibGlycinamide_synth_N"/>
</dbReference>
<reference evidence="15 16" key="1">
    <citation type="submission" date="2012-09" db="EMBL/GenBank/DDBJ databases">
        <title>Genome Sequence of alkane-degrading Bacterium Alcanivorax sp. 521-1.</title>
        <authorList>
            <person name="Lai Q."/>
            <person name="Shao Z."/>
        </authorList>
    </citation>
    <scope>NUCLEOTIDE SEQUENCE [LARGE SCALE GENOMIC DNA]</scope>
    <source>
        <strain evidence="15 16">521-1</strain>
    </source>
</reference>
<dbReference type="Pfam" id="PF01071">
    <property type="entry name" value="GARS_A"/>
    <property type="match status" value="1"/>
</dbReference>
<dbReference type="Gene3D" id="3.40.50.20">
    <property type="match status" value="1"/>
</dbReference>
<keyword evidence="7 12" id="KW-0658">Purine biosynthesis</keyword>
<comment type="pathway">
    <text evidence="3 12">Purine metabolism; IMP biosynthesis via de novo pathway; N(1)-(5-phospho-D-ribosyl)glycinamide from 5-phospho-alpha-D-ribose 1-diphosphate: step 2/2.</text>
</comment>
<dbReference type="InterPro" id="IPR020559">
    <property type="entry name" value="PRibGlycinamide_synth_CS"/>
</dbReference>
<dbReference type="GO" id="GO:0016874">
    <property type="term" value="F:ligase activity"/>
    <property type="evidence" value="ECO:0007669"/>
    <property type="project" value="UniProtKB-KW"/>
</dbReference>
<dbReference type="PROSITE" id="PS50975">
    <property type="entry name" value="ATP_GRASP"/>
    <property type="match status" value="1"/>
</dbReference>
<dbReference type="NCBIfam" id="TIGR00877">
    <property type="entry name" value="purD"/>
    <property type="match status" value="1"/>
</dbReference>
<comment type="caution">
    <text evidence="15">The sequence shown here is derived from an EMBL/GenBank/DDBJ whole genome shotgun (WGS) entry which is preliminary data.</text>
</comment>
<evidence type="ECO:0000256" key="5">
    <source>
        <dbReference type="ARBA" id="ARBA00022598"/>
    </source>
</evidence>
<feature type="domain" description="ATP-grasp" evidence="14">
    <location>
        <begin position="109"/>
        <end position="316"/>
    </location>
</feature>
<dbReference type="PANTHER" id="PTHR43472">
    <property type="entry name" value="PHOSPHORIBOSYLAMINE--GLYCINE LIGASE"/>
    <property type="match status" value="1"/>
</dbReference>
<dbReference type="PANTHER" id="PTHR43472:SF1">
    <property type="entry name" value="PHOSPHORIBOSYLAMINE--GLYCINE LIGASE, CHLOROPLASTIC"/>
    <property type="match status" value="1"/>
</dbReference>
<dbReference type="Proteomes" id="UP000662703">
    <property type="component" value="Unassembled WGS sequence"/>
</dbReference>
<comment type="similarity">
    <text evidence="9 12">Belongs to the GARS family.</text>
</comment>
<dbReference type="SUPFAM" id="SSF52440">
    <property type="entry name" value="PreATP-grasp domain"/>
    <property type="match status" value="1"/>
</dbReference>
<keyword evidence="16" id="KW-1185">Reference proteome</keyword>
<evidence type="ECO:0000256" key="12">
    <source>
        <dbReference type="HAMAP-Rule" id="MF_00138"/>
    </source>
</evidence>
<dbReference type="EC" id="6.3.4.13" evidence="4 12"/>
<proteinExistence type="inferred from homology"/>
<comment type="catalytic activity">
    <reaction evidence="12">
        <text>5-phospho-beta-D-ribosylamine + glycine + ATP = N(1)-(5-phospho-beta-D-ribosyl)glycinamide + ADP + phosphate + H(+)</text>
        <dbReference type="Rhea" id="RHEA:17453"/>
        <dbReference type="ChEBI" id="CHEBI:15378"/>
        <dbReference type="ChEBI" id="CHEBI:30616"/>
        <dbReference type="ChEBI" id="CHEBI:43474"/>
        <dbReference type="ChEBI" id="CHEBI:57305"/>
        <dbReference type="ChEBI" id="CHEBI:58681"/>
        <dbReference type="ChEBI" id="CHEBI:143788"/>
        <dbReference type="ChEBI" id="CHEBI:456216"/>
        <dbReference type="EC" id="6.3.4.13"/>
    </reaction>
</comment>
<dbReference type="InterPro" id="IPR013815">
    <property type="entry name" value="ATP_grasp_subdomain_1"/>
</dbReference>
<evidence type="ECO:0000256" key="2">
    <source>
        <dbReference type="ARBA" id="ARBA00001946"/>
    </source>
</evidence>
<name>A0ABS0AXC5_9GAMM</name>
<dbReference type="SMART" id="SM01210">
    <property type="entry name" value="GARS_C"/>
    <property type="match status" value="1"/>
</dbReference>
<dbReference type="InterPro" id="IPR000115">
    <property type="entry name" value="PRibGlycinamide_synth"/>
</dbReference>
<protein>
    <recommendedName>
        <fullName evidence="4 12">Phosphoribosylamine--glycine ligase</fullName>
        <ecNumber evidence="4 12">6.3.4.13</ecNumber>
    </recommendedName>
    <alternativeName>
        <fullName evidence="12">GARS</fullName>
    </alternativeName>
    <alternativeName>
        <fullName evidence="10 12">Glycinamide ribonucleotide synthetase</fullName>
    </alternativeName>
    <alternativeName>
        <fullName evidence="11 12">Phosphoribosylglycinamide synthetase</fullName>
    </alternativeName>
</protein>
<keyword evidence="8 13" id="KW-0067">ATP-binding</keyword>